<keyword evidence="2" id="KW-0378">Hydrolase</keyword>
<feature type="domain" description="DEAD-box RNA helicase Q" evidence="8">
    <location>
        <begin position="59"/>
        <end position="87"/>
    </location>
</feature>
<feature type="short sequence motif" description="Q motif" evidence="5">
    <location>
        <begin position="59"/>
        <end position="87"/>
    </location>
</feature>
<evidence type="ECO:0000256" key="6">
    <source>
        <dbReference type="SAM" id="MobiDB-lite"/>
    </source>
</evidence>
<evidence type="ECO:0000256" key="4">
    <source>
        <dbReference type="ARBA" id="ARBA00022840"/>
    </source>
</evidence>
<dbReference type="InterPro" id="IPR014001">
    <property type="entry name" value="Helicase_ATP-bd"/>
</dbReference>
<dbReference type="GO" id="GO:0005829">
    <property type="term" value="C:cytosol"/>
    <property type="evidence" value="ECO:0007669"/>
    <property type="project" value="TreeGrafter"/>
</dbReference>
<dbReference type="InterPro" id="IPR027417">
    <property type="entry name" value="P-loop_NTPase"/>
</dbReference>
<evidence type="ECO:0000256" key="3">
    <source>
        <dbReference type="ARBA" id="ARBA00022806"/>
    </source>
</evidence>
<dbReference type="Proteomes" id="UP000747399">
    <property type="component" value="Unassembled WGS sequence"/>
</dbReference>
<sequence>MESPDSGVTVCRTGQNLEETNKEEDGCSRRPGSPPHPAPLPHRPAAVRARTEDVVSDAASFRELMISDPLVHSLVKAGFERPSPVQKAAIPLGRIGTDLIVQAKSGTGKTVVFAVICLERIKPELSSTQALILAPTREIAIQSEEVIRTLASELPAPPVTSAVFVGGLPMLDDEKKLRRLCHVAVGTPGRVGALLQVERLVTSGLTLLVLDEVDSLLGDSFYEDVTWIYDQLPKRKQVLAFSATYTPELLADLEPLMRRPQRVMMCSETVSLLGVKQFYELVPAEPVAELESCRRSGDSTDAGDTAGVADGVAEPRAAATASATPAVFRRKVQQLLRLLGSVSFHQVDLVVRAGGGALCMRLWGRFSARLCALLMLREGHYGVVKDPHALPHPRRTQPRSMRPCRPATVPVPVATRRLQCSATISPALSGLRRN</sequence>
<gene>
    <name evidence="9" type="ORF">Vafri_2724</name>
</gene>
<evidence type="ECO:0000256" key="5">
    <source>
        <dbReference type="PROSITE-ProRule" id="PRU00552"/>
    </source>
</evidence>
<dbReference type="InterPro" id="IPR011545">
    <property type="entry name" value="DEAD/DEAH_box_helicase_dom"/>
</dbReference>
<dbReference type="Gene3D" id="3.40.50.300">
    <property type="entry name" value="P-loop containing nucleotide triphosphate hydrolases"/>
    <property type="match status" value="1"/>
</dbReference>
<keyword evidence="4" id="KW-0067">ATP-binding</keyword>
<evidence type="ECO:0000256" key="2">
    <source>
        <dbReference type="ARBA" id="ARBA00022801"/>
    </source>
</evidence>
<evidence type="ECO:0000259" key="8">
    <source>
        <dbReference type="PROSITE" id="PS51195"/>
    </source>
</evidence>
<dbReference type="InterPro" id="IPR014014">
    <property type="entry name" value="RNA_helicase_DEAD_Q_motif"/>
</dbReference>
<feature type="compositionally biased region" description="Pro residues" evidence="6">
    <location>
        <begin position="32"/>
        <end position="42"/>
    </location>
</feature>
<evidence type="ECO:0000313" key="9">
    <source>
        <dbReference type="EMBL" id="GIL45498.1"/>
    </source>
</evidence>
<organism evidence="9 10">
    <name type="scientific">Volvox africanus</name>
    <dbReference type="NCBI Taxonomy" id="51714"/>
    <lineage>
        <taxon>Eukaryota</taxon>
        <taxon>Viridiplantae</taxon>
        <taxon>Chlorophyta</taxon>
        <taxon>core chlorophytes</taxon>
        <taxon>Chlorophyceae</taxon>
        <taxon>CS clade</taxon>
        <taxon>Chlamydomonadales</taxon>
        <taxon>Volvocaceae</taxon>
        <taxon>Volvox</taxon>
    </lineage>
</organism>
<dbReference type="InterPro" id="IPR050079">
    <property type="entry name" value="DEAD_box_RNA_helicase"/>
</dbReference>
<dbReference type="AlphaFoldDB" id="A0A8J4ATX4"/>
<dbReference type="PROSITE" id="PS51192">
    <property type="entry name" value="HELICASE_ATP_BIND_1"/>
    <property type="match status" value="1"/>
</dbReference>
<evidence type="ECO:0000313" key="10">
    <source>
        <dbReference type="Proteomes" id="UP000747399"/>
    </source>
</evidence>
<dbReference type="GO" id="GO:0016787">
    <property type="term" value="F:hydrolase activity"/>
    <property type="evidence" value="ECO:0007669"/>
    <property type="project" value="UniProtKB-KW"/>
</dbReference>
<dbReference type="Pfam" id="PF00270">
    <property type="entry name" value="DEAD"/>
    <property type="match status" value="1"/>
</dbReference>
<comment type="caution">
    <text evidence="9">The sequence shown here is derived from an EMBL/GenBank/DDBJ whole genome shotgun (WGS) entry which is preliminary data.</text>
</comment>
<dbReference type="PANTHER" id="PTHR47959:SF1">
    <property type="entry name" value="ATP-DEPENDENT RNA HELICASE DBPA"/>
    <property type="match status" value="1"/>
</dbReference>
<dbReference type="GO" id="GO:0003676">
    <property type="term" value="F:nucleic acid binding"/>
    <property type="evidence" value="ECO:0007669"/>
    <property type="project" value="InterPro"/>
</dbReference>
<dbReference type="SUPFAM" id="SSF52540">
    <property type="entry name" value="P-loop containing nucleoside triphosphate hydrolases"/>
    <property type="match status" value="1"/>
</dbReference>
<reference evidence="9" key="1">
    <citation type="journal article" date="2021" name="Proc. Natl. Acad. Sci. U.S.A.">
        <title>Three genomes in the algal genus Volvox reveal the fate of a haploid sex-determining region after a transition to homothallism.</title>
        <authorList>
            <person name="Yamamoto K."/>
            <person name="Hamaji T."/>
            <person name="Kawai-Toyooka H."/>
            <person name="Matsuzaki R."/>
            <person name="Takahashi F."/>
            <person name="Nishimura Y."/>
            <person name="Kawachi M."/>
            <person name="Noguchi H."/>
            <person name="Minakuchi Y."/>
            <person name="Umen J.G."/>
            <person name="Toyoda A."/>
            <person name="Nozaki H."/>
        </authorList>
    </citation>
    <scope>NUCLEOTIDE SEQUENCE</scope>
    <source>
        <strain evidence="9">NIES-3780</strain>
    </source>
</reference>
<evidence type="ECO:0000256" key="1">
    <source>
        <dbReference type="ARBA" id="ARBA00022741"/>
    </source>
</evidence>
<dbReference type="SMART" id="SM00487">
    <property type="entry name" value="DEXDc"/>
    <property type="match status" value="1"/>
</dbReference>
<protein>
    <submittedName>
        <fullName evidence="9">Uncharacterized protein</fullName>
    </submittedName>
</protein>
<dbReference type="EMBL" id="BNCO01000003">
    <property type="protein sequence ID" value="GIL45498.1"/>
    <property type="molecule type" value="Genomic_DNA"/>
</dbReference>
<dbReference type="GO" id="GO:0005524">
    <property type="term" value="F:ATP binding"/>
    <property type="evidence" value="ECO:0007669"/>
    <property type="project" value="UniProtKB-KW"/>
</dbReference>
<keyword evidence="1" id="KW-0547">Nucleotide-binding</keyword>
<evidence type="ECO:0000259" key="7">
    <source>
        <dbReference type="PROSITE" id="PS51192"/>
    </source>
</evidence>
<feature type="compositionally biased region" description="Basic and acidic residues" evidence="6">
    <location>
        <begin position="19"/>
        <end position="28"/>
    </location>
</feature>
<keyword evidence="10" id="KW-1185">Reference proteome</keyword>
<dbReference type="GO" id="GO:0003724">
    <property type="term" value="F:RNA helicase activity"/>
    <property type="evidence" value="ECO:0007669"/>
    <property type="project" value="InterPro"/>
</dbReference>
<dbReference type="PANTHER" id="PTHR47959">
    <property type="entry name" value="ATP-DEPENDENT RNA HELICASE RHLE-RELATED"/>
    <property type="match status" value="1"/>
</dbReference>
<accession>A0A8J4ATX4</accession>
<name>A0A8J4ATX4_9CHLO</name>
<dbReference type="PROSITE" id="PS51195">
    <property type="entry name" value="Q_MOTIF"/>
    <property type="match status" value="1"/>
</dbReference>
<proteinExistence type="predicted"/>
<feature type="region of interest" description="Disordered" evidence="6">
    <location>
        <begin position="1"/>
        <end position="49"/>
    </location>
</feature>
<feature type="domain" description="Helicase ATP-binding" evidence="7">
    <location>
        <begin position="90"/>
        <end position="263"/>
    </location>
</feature>
<keyword evidence="3" id="KW-0347">Helicase</keyword>